<sequence length="103" mass="11103">MALDQTSYDELPYTCNAMPYAQPDRLATVATLIGMTPPPVQSCRVLELACCDGSNIIATAHNLPEAECWGVDFSAQHIANGRKLIKTLGLITVLINLLLSITT</sequence>
<dbReference type="Proteomes" id="UP000030428">
    <property type="component" value="Unassembled WGS sequence"/>
</dbReference>
<protein>
    <recommendedName>
        <fullName evidence="3">Methyltransferase domain-containing protein</fullName>
    </recommendedName>
</protein>
<reference evidence="1 2" key="1">
    <citation type="journal article" date="2016" name="Front. Microbiol.">
        <title>Single-Cell (Meta-)Genomics of a Dimorphic Candidatus Thiomargarita nelsonii Reveals Genomic Plasticity.</title>
        <authorList>
            <person name="Flood B.E."/>
            <person name="Fliss P."/>
            <person name="Jones D.S."/>
            <person name="Dick G.J."/>
            <person name="Jain S."/>
            <person name="Kaster A.K."/>
            <person name="Winkel M."/>
            <person name="Mussmann M."/>
            <person name="Bailey J."/>
        </authorList>
    </citation>
    <scope>NUCLEOTIDE SEQUENCE [LARGE SCALE GENOMIC DNA]</scope>
    <source>
        <strain evidence="1">Hydrate Ridge</strain>
    </source>
</reference>
<comment type="caution">
    <text evidence="1">The sequence shown here is derived from an EMBL/GenBank/DDBJ whole genome shotgun (WGS) entry which is preliminary data.</text>
</comment>
<dbReference type="EMBL" id="JSZA02000002">
    <property type="protein sequence ID" value="KHD06104.1"/>
    <property type="molecule type" value="Genomic_DNA"/>
</dbReference>
<dbReference type="SUPFAM" id="SSF53335">
    <property type="entry name" value="S-adenosyl-L-methionine-dependent methyltransferases"/>
    <property type="match status" value="1"/>
</dbReference>
<name>A0A0A6PNR9_9GAMM</name>
<dbReference type="AlphaFoldDB" id="A0A0A6PNR9"/>
<dbReference type="Gene3D" id="3.40.50.150">
    <property type="entry name" value="Vaccinia Virus protein VP39"/>
    <property type="match status" value="1"/>
</dbReference>
<evidence type="ECO:0008006" key="3">
    <source>
        <dbReference type="Google" id="ProtNLM"/>
    </source>
</evidence>
<keyword evidence="2" id="KW-1185">Reference proteome</keyword>
<evidence type="ECO:0000313" key="2">
    <source>
        <dbReference type="Proteomes" id="UP000030428"/>
    </source>
</evidence>
<dbReference type="InterPro" id="IPR029063">
    <property type="entry name" value="SAM-dependent_MTases_sf"/>
</dbReference>
<gene>
    <name evidence="1" type="ORF">PN36_00760</name>
</gene>
<accession>A0A0A6PNR9</accession>
<organism evidence="1 2">
    <name type="scientific">Candidatus Thiomargarita nelsonii</name>
    <dbReference type="NCBI Taxonomy" id="1003181"/>
    <lineage>
        <taxon>Bacteria</taxon>
        <taxon>Pseudomonadati</taxon>
        <taxon>Pseudomonadota</taxon>
        <taxon>Gammaproteobacteria</taxon>
        <taxon>Thiotrichales</taxon>
        <taxon>Thiotrichaceae</taxon>
        <taxon>Thiomargarita</taxon>
    </lineage>
</organism>
<evidence type="ECO:0000313" key="1">
    <source>
        <dbReference type="EMBL" id="KHD06104.1"/>
    </source>
</evidence>
<proteinExistence type="predicted"/>